<protein>
    <submittedName>
        <fullName evidence="1">Uncharacterized protein</fullName>
    </submittedName>
</protein>
<accession>A0A162L9U2</accession>
<reference evidence="1 3" key="1">
    <citation type="journal article" date="2015" name="Biotechnol. Bioeng.">
        <title>Genome sequence and phenotypic characterization of Caulobacter segnis.</title>
        <authorList>
            <person name="Patel S."/>
            <person name="Fletcher B."/>
            <person name="Scott D.C."/>
            <person name="Ely B."/>
        </authorList>
    </citation>
    <scope>NUCLEOTIDE SEQUENCE [LARGE SCALE GENOMIC DNA]</scope>
    <source>
        <strain evidence="1 3">PS02</strain>
    </source>
</reference>
<dbReference type="EMBL" id="LITQ01000030">
    <property type="protein sequence ID" value="OAA90706.1"/>
    <property type="molecule type" value="Genomic_DNA"/>
</dbReference>
<dbReference type="PATRIC" id="fig|1705578.3.peg.2329"/>
<dbReference type="Proteomes" id="UP000093694">
    <property type="component" value="Unassembled WGS sequence"/>
</dbReference>
<dbReference type="AlphaFoldDB" id="A0A162L9U2"/>
<dbReference type="RefSeq" id="WP_063602040.1">
    <property type="nucleotide sequence ID" value="NZ_LITQ01000030.1"/>
</dbReference>
<dbReference type="Proteomes" id="UP000077384">
    <property type="component" value="Unassembled WGS sequence"/>
</dbReference>
<evidence type="ECO:0000313" key="2">
    <source>
        <dbReference type="EMBL" id="OBR97458.1"/>
    </source>
</evidence>
<sequence length="122" mass="14075">MAEEKKKEKLLKRNLKTSDLFSFTRIIKKMNMKKELKEIAKDVTGKTEKEKKQALLGLRADLMLLFIENIGNAEQEIYRFLGNLSDKEAQEIADQPPKDTFAMLNEIMDDESFGDFLSTALK</sequence>
<organism evidence="1 3">
    <name type="scientific">Clostridium coskatii</name>
    <dbReference type="NCBI Taxonomy" id="1705578"/>
    <lineage>
        <taxon>Bacteria</taxon>
        <taxon>Bacillati</taxon>
        <taxon>Bacillota</taxon>
        <taxon>Clostridia</taxon>
        <taxon>Eubacteriales</taxon>
        <taxon>Clostridiaceae</taxon>
        <taxon>Clostridium</taxon>
    </lineage>
</organism>
<dbReference type="EMBL" id="LROR01000023">
    <property type="protein sequence ID" value="OBR97458.1"/>
    <property type="molecule type" value="Genomic_DNA"/>
</dbReference>
<reference evidence="2 4" key="2">
    <citation type="journal article" date="2016" name="Front. Microbiol.">
        <title>Industrial Acetogenic Biocatalysts: A Comparative Metabolic and Genomic Analysis.</title>
        <authorList>
            <person name="Bengelsdorf F."/>
            <person name="Poehlein A."/>
            <person name="Sonja S."/>
            <person name="Erz C."/>
            <person name="Hummel T."/>
            <person name="Hoffmeister S."/>
            <person name="Daniel R."/>
            <person name="Durre P."/>
        </authorList>
    </citation>
    <scope>NUCLEOTIDE SEQUENCE [LARGE SCALE GENOMIC DNA]</scope>
    <source>
        <strain evidence="2 4">PTA-10522</strain>
    </source>
</reference>
<keyword evidence="4" id="KW-1185">Reference proteome</keyword>
<evidence type="ECO:0000313" key="4">
    <source>
        <dbReference type="Proteomes" id="UP000093694"/>
    </source>
</evidence>
<comment type="caution">
    <text evidence="1">The sequence shown here is derived from an EMBL/GenBank/DDBJ whole genome shotgun (WGS) entry which is preliminary data.</text>
</comment>
<evidence type="ECO:0000313" key="1">
    <source>
        <dbReference type="EMBL" id="OAA90706.1"/>
    </source>
</evidence>
<gene>
    <name evidence="2" type="ORF">CLCOS_03140</name>
    <name evidence="1" type="ORF">WX73_02071</name>
</gene>
<proteinExistence type="predicted"/>
<name>A0A162L9U2_9CLOT</name>
<evidence type="ECO:0000313" key="3">
    <source>
        <dbReference type="Proteomes" id="UP000077384"/>
    </source>
</evidence>